<proteinExistence type="predicted"/>
<feature type="compositionally biased region" description="Low complexity" evidence="1">
    <location>
        <begin position="30"/>
        <end position="39"/>
    </location>
</feature>
<gene>
    <name evidence="2" type="ORF">F2Q68_00031132</name>
</gene>
<evidence type="ECO:0000313" key="3">
    <source>
        <dbReference type="Proteomes" id="UP000712281"/>
    </source>
</evidence>
<accession>A0A8S9GHF7</accession>
<feature type="region of interest" description="Disordered" evidence="1">
    <location>
        <begin position="1"/>
        <end position="39"/>
    </location>
</feature>
<name>A0A8S9GHF7_BRACR</name>
<evidence type="ECO:0000313" key="2">
    <source>
        <dbReference type="EMBL" id="KAF2544364.1"/>
    </source>
</evidence>
<dbReference type="Proteomes" id="UP000712281">
    <property type="component" value="Unassembled WGS sequence"/>
</dbReference>
<reference evidence="2" key="1">
    <citation type="submission" date="2019-12" db="EMBL/GenBank/DDBJ databases">
        <title>Genome sequencing and annotation of Brassica cretica.</title>
        <authorList>
            <person name="Studholme D.J."/>
            <person name="Sarris P.F."/>
        </authorList>
    </citation>
    <scope>NUCLEOTIDE SEQUENCE</scope>
    <source>
        <strain evidence="2">PFS-001/15</strain>
        <tissue evidence="2">Leaf</tissue>
    </source>
</reference>
<protein>
    <submittedName>
        <fullName evidence="2">Uncharacterized protein</fullName>
    </submittedName>
</protein>
<sequence length="360" mass="40889">MKSKPDLALDSSSIGGRVRSKKQRSGVGPSKSMDSSGSSLDLTVEVENLSCEVIDLAPPSVEVGEFPPVGPPSLIGVDEVANWRAKLTRSQCMKGFSNWALEIEFLRWWRRCRRHWRSPLVLHSYAITQLNGSEWRYHLHPRGGELPVQEIVKKNRKRVPDFDGRWTEKFAFMYLPGFSPVWCTAGGPLRPCRNPEVLIRRSLFGTRRFVEVVMTPMHPRLHRGTILRLPRKGYYRYLFGFRILPLGSWPLSSSYDVFYFLRKSLTGLEGASVGVMTQVPGLRCFPPRSVLIQVLFTLVLWGARCALSCTGVLSSFDSILRLAHTNSCFMSHTRFDSLWACHYGRATLVRVGQDRRSLEA</sequence>
<dbReference type="AlphaFoldDB" id="A0A8S9GHF7"/>
<dbReference type="EMBL" id="QGKW02002005">
    <property type="protein sequence ID" value="KAF2544364.1"/>
    <property type="molecule type" value="Genomic_DNA"/>
</dbReference>
<evidence type="ECO:0000256" key="1">
    <source>
        <dbReference type="SAM" id="MobiDB-lite"/>
    </source>
</evidence>
<comment type="caution">
    <text evidence="2">The sequence shown here is derived from an EMBL/GenBank/DDBJ whole genome shotgun (WGS) entry which is preliminary data.</text>
</comment>
<organism evidence="2 3">
    <name type="scientific">Brassica cretica</name>
    <name type="common">Mustard</name>
    <dbReference type="NCBI Taxonomy" id="69181"/>
    <lineage>
        <taxon>Eukaryota</taxon>
        <taxon>Viridiplantae</taxon>
        <taxon>Streptophyta</taxon>
        <taxon>Embryophyta</taxon>
        <taxon>Tracheophyta</taxon>
        <taxon>Spermatophyta</taxon>
        <taxon>Magnoliopsida</taxon>
        <taxon>eudicotyledons</taxon>
        <taxon>Gunneridae</taxon>
        <taxon>Pentapetalae</taxon>
        <taxon>rosids</taxon>
        <taxon>malvids</taxon>
        <taxon>Brassicales</taxon>
        <taxon>Brassicaceae</taxon>
        <taxon>Brassiceae</taxon>
        <taxon>Brassica</taxon>
    </lineage>
</organism>